<organism evidence="1 2">
    <name type="scientific">Orchesella dallaii</name>
    <dbReference type="NCBI Taxonomy" id="48710"/>
    <lineage>
        <taxon>Eukaryota</taxon>
        <taxon>Metazoa</taxon>
        <taxon>Ecdysozoa</taxon>
        <taxon>Arthropoda</taxon>
        <taxon>Hexapoda</taxon>
        <taxon>Collembola</taxon>
        <taxon>Entomobryomorpha</taxon>
        <taxon>Entomobryoidea</taxon>
        <taxon>Orchesellidae</taxon>
        <taxon>Orchesellinae</taxon>
        <taxon>Orchesella</taxon>
    </lineage>
</organism>
<accession>A0ABP1Q2T2</accession>
<protein>
    <submittedName>
        <fullName evidence="1">Uncharacterized protein</fullName>
    </submittedName>
</protein>
<sequence length="260" mass="29028">MLRLLHNRLTNECYYCSGLESNGGKIIHKQLSVFSCSYVSASGLFGSLLHSSVWVTTTSLVTRNIQYLSKRPLVFTEATWKIRQSVVVLSLCISEGGIRRSNRVLHQITSDAPFVGSTKLRMSSSTSNKIRIAFDCHTRSVIIYAFLPALHRLGERSEIPTPPQVNMALTYAIPSYPKNKLVNRVSLISKMLPLAGPNLLQQIDGITRVTEGNAHEITALHWGVLVGLSPAVALSFIADNSSELDFWVDRWNLFSVCHRW</sequence>
<evidence type="ECO:0000313" key="2">
    <source>
        <dbReference type="Proteomes" id="UP001642540"/>
    </source>
</evidence>
<gene>
    <name evidence="1" type="ORF">ODALV1_LOCUS6022</name>
</gene>
<comment type="caution">
    <text evidence="1">The sequence shown here is derived from an EMBL/GenBank/DDBJ whole genome shotgun (WGS) entry which is preliminary data.</text>
</comment>
<keyword evidence="2" id="KW-1185">Reference proteome</keyword>
<evidence type="ECO:0000313" key="1">
    <source>
        <dbReference type="EMBL" id="CAL8085156.1"/>
    </source>
</evidence>
<proteinExistence type="predicted"/>
<name>A0ABP1Q2T2_9HEXA</name>
<dbReference type="EMBL" id="CAXLJM020000019">
    <property type="protein sequence ID" value="CAL8085156.1"/>
    <property type="molecule type" value="Genomic_DNA"/>
</dbReference>
<dbReference type="Proteomes" id="UP001642540">
    <property type="component" value="Unassembled WGS sequence"/>
</dbReference>
<reference evidence="1 2" key="1">
    <citation type="submission" date="2024-08" db="EMBL/GenBank/DDBJ databases">
        <authorList>
            <person name="Cucini C."/>
            <person name="Frati F."/>
        </authorList>
    </citation>
    <scope>NUCLEOTIDE SEQUENCE [LARGE SCALE GENOMIC DNA]</scope>
</reference>